<sequence length="821" mass="89977">MSAGNPNDRIPPVDYLTPTPASRVAHATPSNSSSVPTVPSLLRTPPSTLNLAELAAVSEGSSRNNNSTRLSPPLESQTPGAGPSRSPLGSAGSRSPSTFSSSLSGSHARPGDGQQQPPFQPTSSRQPGTVPFPSKSSSSSSSHPAMVQGGSNLSEQPDTVPSLIQTIPGPNVGRGRRTSRPSITGGSRRRWSDPDDPARALGLTPSSSREPQTGTPKRVSFDNESLQHSNAPGTNGAPLGDTTTDRREASAGGLKRISSSLERIKQAFTSRPASDPILPEHHDPPSRSPPTRSQSPYRVWQLRRNPHFWPTPTPRFGNGNTRAWSRPCDPYEFPDGQASRPERLWLKHGGNSGSWACCGSSSLYSALSNLPFFQATLFWIEYVARQMYRHCFLRLPSLYFRRVWRIIFEAQVTRAELDQIIQQRQLGVDFPIQVQWIPPVVSPGLARFRNEWEDFIDNLLKEWKTFNVVSALLLSAILTIFQLDGSTQPITRTAALASLGSGLWSLIYGGVYVVRFQSMKNMIKATRWAEAAQDTVQAIFWNVWVFLALPAVSLAYSIIFFFISVMSFVWTTGTDAAPSPIPENLAFIPRTLVTCVFALGFVYFIFVIRTFKSYSDPWPNQIVDMAEAVLTPRGRDFSSRDPFPAPNDDRGRTSELQREARERRTSLRRFGSPDIYYRQPYPPTTGTHSAPVLPTQGMLGFDPSPTSPPLPVTTPLGAPGGIVSASDRRNIFVGGSTMPIAGGTHFSSSPPHDMIPMPNIGASERPPSYGYPPEKTTGQAFQEQGDAFGRRRRSPLKMDAMPLPEEKSESTDDDESYIGII</sequence>
<feature type="compositionally biased region" description="Basic and acidic residues" evidence="1">
    <location>
        <begin position="647"/>
        <end position="665"/>
    </location>
</feature>
<feature type="transmembrane region" description="Helical" evidence="2">
    <location>
        <begin position="495"/>
        <end position="514"/>
    </location>
</feature>
<dbReference type="OrthoDB" id="3062801at2759"/>
<feature type="compositionally biased region" description="Polar residues" evidence="1">
    <location>
        <begin position="222"/>
        <end position="233"/>
    </location>
</feature>
<keyword evidence="2" id="KW-0472">Membrane</keyword>
<feature type="compositionally biased region" description="Acidic residues" evidence="1">
    <location>
        <begin position="811"/>
        <end position="821"/>
    </location>
</feature>
<feature type="compositionally biased region" description="Polar residues" evidence="1">
    <location>
        <begin position="204"/>
        <end position="215"/>
    </location>
</feature>
<protein>
    <recommendedName>
        <fullName evidence="5">Transmembrane protein</fullName>
    </recommendedName>
</protein>
<feature type="region of interest" description="Disordered" evidence="1">
    <location>
        <begin position="635"/>
        <end position="668"/>
    </location>
</feature>
<feature type="transmembrane region" description="Helical" evidence="2">
    <location>
        <begin position="587"/>
        <end position="608"/>
    </location>
</feature>
<evidence type="ECO:0000256" key="1">
    <source>
        <dbReference type="SAM" id="MobiDB-lite"/>
    </source>
</evidence>
<feature type="compositionally biased region" description="Polar residues" evidence="1">
    <location>
        <begin position="149"/>
        <end position="165"/>
    </location>
</feature>
<proteinExistence type="predicted"/>
<reference evidence="3 4" key="1">
    <citation type="submission" date="2014-04" db="EMBL/GenBank/DDBJ databases">
        <authorList>
            <consortium name="DOE Joint Genome Institute"/>
            <person name="Kuo A."/>
            <person name="Girlanda M."/>
            <person name="Perotto S."/>
            <person name="Kohler A."/>
            <person name="Nagy L.G."/>
            <person name="Floudas D."/>
            <person name="Copeland A."/>
            <person name="Barry K.W."/>
            <person name="Cichocki N."/>
            <person name="Veneault-Fourrey C."/>
            <person name="LaButti K."/>
            <person name="Lindquist E.A."/>
            <person name="Lipzen A."/>
            <person name="Lundell T."/>
            <person name="Morin E."/>
            <person name="Murat C."/>
            <person name="Sun H."/>
            <person name="Tunlid A."/>
            <person name="Henrissat B."/>
            <person name="Grigoriev I.V."/>
            <person name="Hibbett D.S."/>
            <person name="Martin F."/>
            <person name="Nordberg H.P."/>
            <person name="Cantor M.N."/>
            <person name="Hua S.X."/>
        </authorList>
    </citation>
    <scope>NUCLEOTIDE SEQUENCE [LARGE SCALE GENOMIC DNA]</scope>
    <source>
        <strain evidence="3 4">MUT 4182</strain>
    </source>
</reference>
<keyword evidence="2" id="KW-1133">Transmembrane helix</keyword>
<dbReference type="STRING" id="1051891.A0A0C3QDQ2"/>
<evidence type="ECO:0000313" key="4">
    <source>
        <dbReference type="Proteomes" id="UP000054248"/>
    </source>
</evidence>
<keyword evidence="4" id="KW-1185">Reference proteome</keyword>
<organism evidence="3 4">
    <name type="scientific">Tulasnella calospora MUT 4182</name>
    <dbReference type="NCBI Taxonomy" id="1051891"/>
    <lineage>
        <taxon>Eukaryota</taxon>
        <taxon>Fungi</taxon>
        <taxon>Dikarya</taxon>
        <taxon>Basidiomycota</taxon>
        <taxon>Agaricomycotina</taxon>
        <taxon>Agaricomycetes</taxon>
        <taxon>Cantharellales</taxon>
        <taxon>Tulasnellaceae</taxon>
        <taxon>Tulasnella</taxon>
    </lineage>
</organism>
<name>A0A0C3QDQ2_9AGAM</name>
<feature type="compositionally biased region" description="Low complexity" evidence="1">
    <location>
        <begin position="89"/>
        <end position="117"/>
    </location>
</feature>
<feature type="region of interest" description="Disordered" evidence="1">
    <location>
        <begin position="763"/>
        <end position="821"/>
    </location>
</feature>
<feature type="compositionally biased region" description="Polar residues" evidence="1">
    <location>
        <begin position="257"/>
        <end position="272"/>
    </location>
</feature>
<dbReference type="EMBL" id="KN822986">
    <property type="protein sequence ID" value="KIO29170.1"/>
    <property type="molecule type" value="Genomic_DNA"/>
</dbReference>
<evidence type="ECO:0008006" key="5">
    <source>
        <dbReference type="Google" id="ProtNLM"/>
    </source>
</evidence>
<keyword evidence="2" id="KW-0812">Transmembrane</keyword>
<accession>A0A0C3QDQ2</accession>
<feature type="region of interest" description="Disordered" evidence="1">
    <location>
        <begin position="1"/>
        <end position="295"/>
    </location>
</feature>
<dbReference type="HOGENOM" id="CLU_344582_0_0_1"/>
<feature type="compositionally biased region" description="Low complexity" evidence="1">
    <location>
        <begin position="28"/>
        <end position="40"/>
    </location>
</feature>
<evidence type="ECO:0000313" key="3">
    <source>
        <dbReference type="EMBL" id="KIO29170.1"/>
    </source>
</evidence>
<feature type="transmembrane region" description="Helical" evidence="2">
    <location>
        <begin position="543"/>
        <end position="567"/>
    </location>
</feature>
<feature type="compositionally biased region" description="Polar residues" evidence="1">
    <location>
        <begin position="59"/>
        <end position="79"/>
    </location>
</feature>
<dbReference type="AlphaFoldDB" id="A0A0C3QDQ2"/>
<reference evidence="4" key="2">
    <citation type="submission" date="2015-01" db="EMBL/GenBank/DDBJ databases">
        <title>Evolutionary Origins and Diversification of the Mycorrhizal Mutualists.</title>
        <authorList>
            <consortium name="DOE Joint Genome Institute"/>
            <consortium name="Mycorrhizal Genomics Consortium"/>
            <person name="Kohler A."/>
            <person name="Kuo A."/>
            <person name="Nagy L.G."/>
            <person name="Floudas D."/>
            <person name="Copeland A."/>
            <person name="Barry K.W."/>
            <person name="Cichocki N."/>
            <person name="Veneault-Fourrey C."/>
            <person name="LaButti K."/>
            <person name="Lindquist E.A."/>
            <person name="Lipzen A."/>
            <person name="Lundell T."/>
            <person name="Morin E."/>
            <person name="Murat C."/>
            <person name="Riley R."/>
            <person name="Ohm R."/>
            <person name="Sun H."/>
            <person name="Tunlid A."/>
            <person name="Henrissat B."/>
            <person name="Grigoriev I.V."/>
            <person name="Hibbett D.S."/>
            <person name="Martin F."/>
        </authorList>
    </citation>
    <scope>NUCLEOTIDE SEQUENCE [LARGE SCALE GENOMIC DNA]</scope>
    <source>
        <strain evidence="4">MUT 4182</strain>
    </source>
</reference>
<gene>
    <name evidence="3" type="ORF">M407DRAFT_21738</name>
</gene>
<dbReference type="Proteomes" id="UP000054248">
    <property type="component" value="Unassembled WGS sequence"/>
</dbReference>
<evidence type="ECO:0000256" key="2">
    <source>
        <dbReference type="SAM" id="Phobius"/>
    </source>
</evidence>